<evidence type="ECO:0000256" key="2">
    <source>
        <dbReference type="SAM" id="MobiDB-lite"/>
    </source>
</evidence>
<evidence type="ECO:0000259" key="3">
    <source>
        <dbReference type="Pfam" id="PF19314"/>
    </source>
</evidence>
<comment type="similarity">
    <text evidence="1">Belongs to the FHIP family.</text>
</comment>
<dbReference type="PANTHER" id="PTHR21705">
    <property type="entry name" value="RAI16 PROTEIN-RELATED"/>
    <property type="match status" value="1"/>
</dbReference>
<organism evidence="4 5">
    <name type="scientific">Oedothorax gibbosus</name>
    <dbReference type="NCBI Taxonomy" id="931172"/>
    <lineage>
        <taxon>Eukaryota</taxon>
        <taxon>Metazoa</taxon>
        <taxon>Ecdysozoa</taxon>
        <taxon>Arthropoda</taxon>
        <taxon>Chelicerata</taxon>
        <taxon>Arachnida</taxon>
        <taxon>Araneae</taxon>
        <taxon>Araneomorphae</taxon>
        <taxon>Entelegynae</taxon>
        <taxon>Araneoidea</taxon>
        <taxon>Linyphiidae</taxon>
        <taxon>Erigoninae</taxon>
        <taxon>Oedothorax</taxon>
    </lineage>
</organism>
<dbReference type="Pfam" id="PF10257">
    <property type="entry name" value="RAI16-like"/>
    <property type="match status" value="1"/>
</dbReference>
<dbReference type="Pfam" id="PF19314">
    <property type="entry name" value="DUF5917"/>
    <property type="match status" value="1"/>
</dbReference>
<name>A0AAV6VK84_9ARAC</name>
<evidence type="ECO:0000313" key="5">
    <source>
        <dbReference type="Proteomes" id="UP000827092"/>
    </source>
</evidence>
<feature type="compositionally biased region" description="Acidic residues" evidence="2">
    <location>
        <begin position="545"/>
        <end position="560"/>
    </location>
</feature>
<dbReference type="InterPro" id="IPR019384">
    <property type="entry name" value="FHIP"/>
</dbReference>
<accession>A0AAV6VK84</accession>
<feature type="domain" description="FHF complex subunit HOOK-interacting protein C-terminal" evidence="3">
    <location>
        <begin position="576"/>
        <end position="668"/>
    </location>
</feature>
<feature type="region of interest" description="Disordered" evidence="2">
    <location>
        <begin position="545"/>
        <end position="567"/>
    </location>
</feature>
<dbReference type="AlphaFoldDB" id="A0AAV6VK84"/>
<keyword evidence="5" id="KW-1185">Reference proteome</keyword>
<proteinExistence type="inferred from homology"/>
<dbReference type="Pfam" id="PF19311">
    <property type="entry name" value="KELAA"/>
    <property type="match status" value="1"/>
</dbReference>
<evidence type="ECO:0000256" key="1">
    <source>
        <dbReference type="ARBA" id="ARBA00024336"/>
    </source>
</evidence>
<evidence type="ECO:0000313" key="4">
    <source>
        <dbReference type="EMBL" id="KAG8196463.1"/>
    </source>
</evidence>
<dbReference type="Proteomes" id="UP000827092">
    <property type="component" value="Unassembled WGS sequence"/>
</dbReference>
<reference evidence="4 5" key="1">
    <citation type="journal article" date="2022" name="Nat. Ecol. Evol.">
        <title>A masculinizing supergene underlies an exaggerated male reproductive morph in a spider.</title>
        <authorList>
            <person name="Hendrickx F."/>
            <person name="De Corte Z."/>
            <person name="Sonet G."/>
            <person name="Van Belleghem S.M."/>
            <person name="Kostlbacher S."/>
            <person name="Vangestel C."/>
        </authorList>
    </citation>
    <scope>NUCLEOTIDE SEQUENCE [LARGE SCALE GENOMIC DNA]</scope>
    <source>
        <strain evidence="4">W744_W776</strain>
    </source>
</reference>
<gene>
    <name evidence="4" type="ORF">JTE90_012283</name>
</gene>
<dbReference type="PANTHER" id="PTHR21705:SF12">
    <property type="entry name" value="FHF COMPLEX SUBUNIT HOOK-INTERACTING PROTEIN C-TERMINAL DOMAIN-CONTAINING PROTEIN"/>
    <property type="match status" value="1"/>
</dbReference>
<dbReference type="InterPro" id="IPR045668">
    <property type="entry name" value="FHIP_KELAA_motif"/>
</dbReference>
<sequence>MFSRFTNALYSAVDALAPPLPLQEDFVWHWKSVTKFYTGKQASNTVPIESTTIPGHLSEMLSILEQEEQEVEIGNIGPCMEYIMQHKLLDTMCVLATSDAPPGMKRNMFTFVTKMLGIIQETLIPHVSVCVPIQNFIKLCGEIVAGPTEKEEMDFLKSICNKIHDSPQMVNCFFLVDCDTASRRSSTSSSSSKSESGAMPKEYALVTSLLKLYQSPDNEISNTARDCLKNLCMSANDTAATSIAQFTNLSQVLCSSVVSLYKQVPATLKIHDIENPFDEEEDGTSKITPEKRKYLCYLQQLHFIDSLIETAHATIGDHLSYRFKTEFLDVCFYSNLLDCDAEYNLLFLTTLIASSLRNIKSSKLIDAFALFLLDDSDSTVAKYSLTIKTVLLERCRNSDKNVALSMCNLQLFEELLLRPTKFILDNLILRHIGSRGYYDPTATDSWLQFSDDETCSRYSDDLSSNSGASTKSLAPTYINRIIDSFIGLLPDDIKSCESEEDNGYETYIKEAHGRFLKTLALCEDIEWTNFFPDKDEILDKEETLDNEDVDQQNGVEDDSSSESQPEADSAHLKFYEGDFLGMIFDKLELMLEQPYEINLQLTAIVSRIALFVNPYINEYFLNPQVPYVPGVRSLFLVLFKVATAIQKEVVNIKGFAAKVKLTRNALLSDGNEYATFEESNVLEALIVLEEFCKELAAIVFVKYHAIT</sequence>
<dbReference type="InterPro" id="IPR045669">
    <property type="entry name" value="FHIP_C"/>
</dbReference>
<dbReference type="EMBL" id="JAFNEN010000069">
    <property type="protein sequence ID" value="KAG8196463.1"/>
    <property type="molecule type" value="Genomic_DNA"/>
</dbReference>
<protein>
    <recommendedName>
        <fullName evidence="3">FHF complex subunit HOOK-interacting protein C-terminal domain-containing protein</fullName>
    </recommendedName>
</protein>
<comment type="caution">
    <text evidence="4">The sequence shown here is derived from an EMBL/GenBank/DDBJ whole genome shotgun (WGS) entry which is preliminary data.</text>
</comment>